<dbReference type="Proteomes" id="UP001247542">
    <property type="component" value="Unassembled WGS sequence"/>
</dbReference>
<dbReference type="PROSITE" id="PS00584">
    <property type="entry name" value="PFKB_KINASES_2"/>
    <property type="match status" value="1"/>
</dbReference>
<evidence type="ECO:0000313" key="7">
    <source>
        <dbReference type="EMBL" id="MDT3767036.1"/>
    </source>
</evidence>
<dbReference type="Pfam" id="PF00294">
    <property type="entry name" value="PfkB"/>
    <property type="match status" value="1"/>
</dbReference>
<dbReference type="PANTHER" id="PTHR43085">
    <property type="entry name" value="HEXOKINASE FAMILY MEMBER"/>
    <property type="match status" value="1"/>
</dbReference>
<dbReference type="SUPFAM" id="SSF53613">
    <property type="entry name" value="Ribokinase-like"/>
    <property type="match status" value="1"/>
</dbReference>
<dbReference type="EMBL" id="JASXSX010000001">
    <property type="protein sequence ID" value="MDT3767036.1"/>
    <property type="molecule type" value="Genomic_DNA"/>
</dbReference>
<keyword evidence="8" id="KW-1185">Reference proteome</keyword>
<dbReference type="CDD" id="cd01167">
    <property type="entry name" value="bac_FRK"/>
    <property type="match status" value="1"/>
</dbReference>
<dbReference type="RefSeq" id="WP_313272331.1">
    <property type="nucleotide sequence ID" value="NZ_JASXSX010000001.1"/>
</dbReference>
<dbReference type="InterPro" id="IPR050306">
    <property type="entry name" value="PfkB_Carbo_kinase"/>
</dbReference>
<keyword evidence="3" id="KW-0547">Nucleotide-binding</keyword>
<sequence length="320" mass="34616">MTTQPKTQVLSIGEALIDRVSRPGTDTAEFVGGSILNVAVGVAQLGHDSTLAAWWGPDERGNRLAEHCKQQGVRTVPGVDGAQRTTLAEATLDEQGRATYEFDILWDVPPISNAREYGHLHTGSMAATIAPGADKVLRAVKEMSLSSTISYDPNIRPAIMENPSLVRDRIEQIVRFADVVKASDEDLQWLYPDTPVEEVMRRWLREGVSMMITTRGPWGAYVMLKGERDMLVIDPLDVELADTVGAGDSFMAGLLSALLDAGLLGSSDAKTRLRSARWSDVTSALHIATITSGLTVSHNGAFAPSRDDVDEVIAAHPELS</sequence>
<dbReference type="InterPro" id="IPR029056">
    <property type="entry name" value="Ribokinase-like"/>
</dbReference>
<dbReference type="GO" id="GO:0016301">
    <property type="term" value="F:kinase activity"/>
    <property type="evidence" value="ECO:0007669"/>
    <property type="project" value="UniProtKB-KW"/>
</dbReference>
<proteinExistence type="inferred from homology"/>
<evidence type="ECO:0000256" key="4">
    <source>
        <dbReference type="ARBA" id="ARBA00022777"/>
    </source>
</evidence>
<evidence type="ECO:0000256" key="2">
    <source>
        <dbReference type="ARBA" id="ARBA00022679"/>
    </source>
</evidence>
<comment type="similarity">
    <text evidence="1">Belongs to the carbohydrate kinase PfkB family.</text>
</comment>
<comment type="caution">
    <text evidence="7">The sequence shown here is derived from an EMBL/GenBank/DDBJ whole genome shotgun (WGS) entry which is preliminary data.</text>
</comment>
<dbReference type="PANTHER" id="PTHR43085:SF1">
    <property type="entry name" value="PSEUDOURIDINE KINASE-RELATED"/>
    <property type="match status" value="1"/>
</dbReference>
<evidence type="ECO:0000256" key="1">
    <source>
        <dbReference type="ARBA" id="ARBA00010688"/>
    </source>
</evidence>
<gene>
    <name evidence="7" type="ORF">QS713_03010</name>
</gene>
<dbReference type="InterPro" id="IPR002173">
    <property type="entry name" value="Carboh/pur_kinase_PfkB_CS"/>
</dbReference>
<evidence type="ECO:0000256" key="3">
    <source>
        <dbReference type="ARBA" id="ARBA00022741"/>
    </source>
</evidence>
<feature type="domain" description="Carbohydrate kinase PfkB" evidence="6">
    <location>
        <begin position="7"/>
        <end position="300"/>
    </location>
</feature>
<dbReference type="Gene3D" id="3.40.1190.20">
    <property type="match status" value="1"/>
</dbReference>
<keyword evidence="2 7" id="KW-0808">Transferase</keyword>
<name>A0ABU3I9J0_9ACTO</name>
<organism evidence="7 8">
    <name type="scientific">Gleimia hominis</name>
    <dbReference type="NCBI Taxonomy" id="595468"/>
    <lineage>
        <taxon>Bacteria</taxon>
        <taxon>Bacillati</taxon>
        <taxon>Actinomycetota</taxon>
        <taxon>Actinomycetes</taxon>
        <taxon>Actinomycetales</taxon>
        <taxon>Actinomycetaceae</taxon>
        <taxon>Gleimia</taxon>
    </lineage>
</organism>
<evidence type="ECO:0000259" key="6">
    <source>
        <dbReference type="Pfam" id="PF00294"/>
    </source>
</evidence>
<reference evidence="7 8" key="1">
    <citation type="submission" date="2023-06" db="EMBL/GenBank/DDBJ databases">
        <title>Draft genome sequence of Gleimia hominis type strain CCUG 57540T.</title>
        <authorList>
            <person name="Salva-Serra F."/>
            <person name="Cardew S."/>
            <person name="Jensie Markopoulos S."/>
            <person name="Ohlen M."/>
            <person name="Inganas E."/>
            <person name="Svensson-Stadler L."/>
            <person name="Moore E.R.B."/>
        </authorList>
    </citation>
    <scope>NUCLEOTIDE SEQUENCE [LARGE SCALE GENOMIC DNA]</scope>
    <source>
        <strain evidence="7 8">CCUG 57540</strain>
    </source>
</reference>
<keyword evidence="4 7" id="KW-0418">Kinase</keyword>
<dbReference type="InterPro" id="IPR011611">
    <property type="entry name" value="PfkB_dom"/>
</dbReference>
<keyword evidence="5" id="KW-0067">ATP-binding</keyword>
<evidence type="ECO:0000313" key="8">
    <source>
        <dbReference type="Proteomes" id="UP001247542"/>
    </source>
</evidence>
<accession>A0ABU3I9J0</accession>
<evidence type="ECO:0000256" key="5">
    <source>
        <dbReference type="ARBA" id="ARBA00022840"/>
    </source>
</evidence>
<dbReference type="EC" id="2.7.1.-" evidence="7"/>
<protein>
    <submittedName>
        <fullName evidence="7">Carbohydrate kinase</fullName>
        <ecNumber evidence="7">2.7.1.-</ecNumber>
    </submittedName>
</protein>